<dbReference type="Pfam" id="PF00015">
    <property type="entry name" value="MCPsignal"/>
    <property type="match status" value="1"/>
</dbReference>
<dbReference type="GO" id="GO:0006935">
    <property type="term" value="P:chemotaxis"/>
    <property type="evidence" value="ECO:0007669"/>
    <property type="project" value="UniProtKB-KW"/>
</dbReference>
<evidence type="ECO:0000256" key="1">
    <source>
        <dbReference type="ARBA" id="ARBA00004370"/>
    </source>
</evidence>
<feature type="coiled-coil region" evidence="5">
    <location>
        <begin position="360"/>
        <end position="404"/>
    </location>
</feature>
<dbReference type="CDD" id="cd11386">
    <property type="entry name" value="MCP_signal"/>
    <property type="match status" value="1"/>
</dbReference>
<keyword evidence="6" id="KW-1133">Transmembrane helix</keyword>
<dbReference type="FunFam" id="1.10.287.950:FF:000001">
    <property type="entry name" value="Methyl-accepting chemotaxis sensory transducer"/>
    <property type="match status" value="1"/>
</dbReference>
<proteinExistence type="inferred from homology"/>
<dbReference type="Pfam" id="PF00672">
    <property type="entry name" value="HAMP"/>
    <property type="match status" value="1"/>
</dbReference>
<evidence type="ECO:0000259" key="7">
    <source>
        <dbReference type="PROSITE" id="PS50111"/>
    </source>
</evidence>
<dbReference type="PANTHER" id="PTHR43531">
    <property type="entry name" value="PROTEIN ICFG"/>
    <property type="match status" value="1"/>
</dbReference>
<dbReference type="PROSITE" id="PS50885">
    <property type="entry name" value="HAMP"/>
    <property type="match status" value="2"/>
</dbReference>
<dbReference type="Gene3D" id="1.10.8.500">
    <property type="entry name" value="HAMP domain in histidine kinase"/>
    <property type="match status" value="1"/>
</dbReference>
<comment type="caution">
    <text evidence="9">The sequence shown here is derived from an EMBL/GenBank/DDBJ whole genome shotgun (WGS) entry which is preliminary data.</text>
</comment>
<dbReference type="AlphaFoldDB" id="A0A154IEK3"/>
<feature type="domain" description="HAMP" evidence="8">
    <location>
        <begin position="291"/>
        <end position="343"/>
    </location>
</feature>
<dbReference type="EMBL" id="LVYU01000108">
    <property type="protein sequence ID" value="KZA99018.1"/>
    <property type="molecule type" value="Genomic_DNA"/>
</dbReference>
<dbReference type="GO" id="GO:0007165">
    <property type="term" value="P:signal transduction"/>
    <property type="evidence" value="ECO:0007669"/>
    <property type="project" value="UniProtKB-KW"/>
</dbReference>
<protein>
    <submittedName>
        <fullName evidence="9">Chemotaxis protein</fullName>
    </submittedName>
</protein>
<accession>A0A154IEK3</accession>
<dbReference type="SMART" id="SM00283">
    <property type="entry name" value="MA"/>
    <property type="match status" value="1"/>
</dbReference>
<keyword evidence="2" id="KW-0145">Chemotaxis</keyword>
<evidence type="ECO:0000313" key="9">
    <source>
        <dbReference type="EMBL" id="KZA99018.1"/>
    </source>
</evidence>
<dbReference type="InterPro" id="IPR024478">
    <property type="entry name" value="HlyB_4HB_MCP"/>
</dbReference>
<evidence type="ECO:0000256" key="6">
    <source>
        <dbReference type="SAM" id="Phobius"/>
    </source>
</evidence>
<evidence type="ECO:0000256" key="5">
    <source>
        <dbReference type="SAM" id="Coils"/>
    </source>
</evidence>
<comment type="similarity">
    <text evidence="3">Belongs to the methyl-accepting chemotaxis (MCP) protein family.</text>
</comment>
<dbReference type="InterPro" id="IPR004089">
    <property type="entry name" value="MCPsignal_dom"/>
</dbReference>
<dbReference type="InterPro" id="IPR051310">
    <property type="entry name" value="MCP_chemotaxis"/>
</dbReference>
<keyword evidence="6" id="KW-0472">Membrane</keyword>
<gene>
    <name evidence="9" type="ORF">A4A59_24595</name>
</gene>
<dbReference type="PROSITE" id="PS50111">
    <property type="entry name" value="CHEMOTAXIS_TRANSDUC_2"/>
    <property type="match status" value="1"/>
</dbReference>
<keyword evidence="6" id="KW-0812">Transmembrane</keyword>
<comment type="subcellular location">
    <subcellularLocation>
        <location evidence="1">Membrane</location>
    </subcellularLocation>
</comment>
<dbReference type="SUPFAM" id="SSF58104">
    <property type="entry name" value="Methyl-accepting chemotaxis protein (MCP) signaling domain"/>
    <property type="match status" value="1"/>
</dbReference>
<organism evidence="9">
    <name type="scientific">Rhizobium leguminosarum</name>
    <dbReference type="NCBI Taxonomy" id="384"/>
    <lineage>
        <taxon>Bacteria</taxon>
        <taxon>Pseudomonadati</taxon>
        <taxon>Pseudomonadota</taxon>
        <taxon>Alphaproteobacteria</taxon>
        <taxon>Hyphomicrobiales</taxon>
        <taxon>Rhizobiaceae</taxon>
        <taxon>Rhizobium/Agrobacterium group</taxon>
        <taxon>Rhizobium</taxon>
    </lineage>
</organism>
<dbReference type="Pfam" id="PF12729">
    <property type="entry name" value="4HB_MCP_1"/>
    <property type="match status" value="1"/>
</dbReference>
<dbReference type="GO" id="GO:0016020">
    <property type="term" value="C:membrane"/>
    <property type="evidence" value="ECO:0007669"/>
    <property type="project" value="UniProtKB-SubCell"/>
</dbReference>
<dbReference type="CDD" id="cd06225">
    <property type="entry name" value="HAMP"/>
    <property type="match status" value="1"/>
</dbReference>
<evidence type="ECO:0000256" key="3">
    <source>
        <dbReference type="ARBA" id="ARBA00029447"/>
    </source>
</evidence>
<name>A0A154IEK3_RHILE</name>
<keyword evidence="5" id="KW-0175">Coiled coil</keyword>
<feature type="domain" description="HAMP" evidence="8">
    <location>
        <begin position="210"/>
        <end position="263"/>
    </location>
</feature>
<evidence type="ECO:0000259" key="8">
    <source>
        <dbReference type="PROSITE" id="PS50885"/>
    </source>
</evidence>
<feature type="domain" description="Methyl-accepting transducer" evidence="7">
    <location>
        <begin position="348"/>
        <end position="577"/>
    </location>
</feature>
<sequence length="607" mass="64772">MRRPKVRTSLTISNVTFALIFLSFGLFSLRSVQQVNEDTTAIAKNWLPSVSVARNIGFELERMKFDYANHIMSISDQAIAAAEAKITSQRTELDNAIAAYRPLISSPREGQLLQQIEEQAASYQKSSEPMLEKSRKNDNEIAKTIFYSDMEPLVDRAEELANELLTINVNGSEASYENSQSTYVDILWTTAAFTALVLAIVAGAISYVAIQISLPIKTITQSMTGLAAGDTGTQIPYSSRTDEIGAMAAAVEVFRQTALAKIRADENIETNRVLTESERQRREQTERARATAMAQATNGLAESLKQLAGGDLTVQISEPFDADFEDLRQDFNGAVAKLCQTLAEVAGSAVNIDGGSNEIANSANDLAKRTEQQAAALEQTAAALDEITANVASASKRAEEAREVAAQANAGATTSGEIVSQAVQAMSRIEQSSSQISNIIGVIDEIAFQTNLLALNAGVEAARAGEAGKGFAVVAQEVRELAQRSAQAAKEIKTLIQASAGEVAAGVGLVSKTGEALKTIGELIVAMNRHVEAIAVSAREQSVGLAEINTAVNSLDQTTQQNAAMVEEASAASASLADEGATLRQLIRQFNLNDIAQDSAYTLRRTA</sequence>
<keyword evidence="4" id="KW-0807">Transducer</keyword>
<feature type="transmembrane region" description="Helical" evidence="6">
    <location>
        <begin position="186"/>
        <end position="210"/>
    </location>
</feature>
<dbReference type="InterPro" id="IPR003660">
    <property type="entry name" value="HAMP_dom"/>
</dbReference>
<dbReference type="SUPFAM" id="SSF158472">
    <property type="entry name" value="HAMP domain-like"/>
    <property type="match status" value="1"/>
</dbReference>
<evidence type="ECO:0000256" key="4">
    <source>
        <dbReference type="PROSITE-ProRule" id="PRU00284"/>
    </source>
</evidence>
<dbReference type="SMART" id="SM00304">
    <property type="entry name" value="HAMP"/>
    <property type="match status" value="2"/>
</dbReference>
<dbReference type="PANTHER" id="PTHR43531:SF11">
    <property type="entry name" value="METHYL-ACCEPTING CHEMOTAXIS PROTEIN 3"/>
    <property type="match status" value="1"/>
</dbReference>
<dbReference type="RefSeq" id="WP_062943324.1">
    <property type="nucleotide sequence ID" value="NZ_CP171844.1"/>
</dbReference>
<reference evidence="9" key="1">
    <citation type="submission" date="2016-03" db="EMBL/GenBank/DDBJ databases">
        <title>Microsymbionts genomes from the relict species Vavilovia formosa.</title>
        <authorList>
            <person name="Chirak E."/>
            <person name="Kimeklis A."/>
            <person name="Kopat V."/>
            <person name="Andronov E."/>
        </authorList>
    </citation>
    <scope>NUCLEOTIDE SEQUENCE [LARGE SCALE GENOMIC DNA]</scope>
    <source>
        <strain evidence="9">Vaf12</strain>
    </source>
</reference>
<dbReference type="Gene3D" id="1.10.287.950">
    <property type="entry name" value="Methyl-accepting chemotaxis protein"/>
    <property type="match status" value="1"/>
</dbReference>
<evidence type="ECO:0000256" key="2">
    <source>
        <dbReference type="ARBA" id="ARBA00022500"/>
    </source>
</evidence>